<feature type="binding site" evidence="14">
    <location>
        <position position="158"/>
    </location>
    <ligand>
        <name>Na(+)</name>
        <dbReference type="ChEBI" id="CHEBI:29101"/>
    </ligand>
</feature>
<evidence type="ECO:0000313" key="17">
    <source>
        <dbReference type="Proteomes" id="UP000886829"/>
    </source>
</evidence>
<evidence type="ECO:0000256" key="15">
    <source>
        <dbReference type="SAM" id="MobiDB-lite"/>
    </source>
</evidence>
<evidence type="ECO:0000313" key="16">
    <source>
        <dbReference type="EMBL" id="HIX56591.1"/>
    </source>
</evidence>
<accession>A0A9D2B141</accession>
<dbReference type="InterPro" id="IPR029055">
    <property type="entry name" value="Ntn_hydrolases_N"/>
</dbReference>
<feature type="binding site" evidence="14">
    <location>
        <position position="164"/>
    </location>
    <ligand>
        <name>Na(+)</name>
        <dbReference type="ChEBI" id="CHEBI:29101"/>
    </ligand>
</feature>
<dbReference type="Pfam" id="PF00227">
    <property type="entry name" value="Proteasome"/>
    <property type="match status" value="1"/>
</dbReference>
<dbReference type="Gene3D" id="3.60.20.10">
    <property type="entry name" value="Glutamine Phosphoribosylpyrophosphate, subunit 1, domain 1"/>
    <property type="match status" value="1"/>
</dbReference>
<feature type="binding site" evidence="14">
    <location>
        <position position="161"/>
    </location>
    <ligand>
        <name>Na(+)</name>
        <dbReference type="ChEBI" id="CHEBI:29101"/>
    </ligand>
</feature>
<dbReference type="GO" id="GO:0051603">
    <property type="term" value="P:proteolysis involved in protein catabolic process"/>
    <property type="evidence" value="ECO:0007669"/>
    <property type="project" value="InterPro"/>
</dbReference>
<organism evidence="16 17">
    <name type="scientific">Candidatus Anaerobiospirillum pullistercoris</name>
    <dbReference type="NCBI Taxonomy" id="2838452"/>
    <lineage>
        <taxon>Bacteria</taxon>
        <taxon>Pseudomonadati</taxon>
        <taxon>Pseudomonadota</taxon>
        <taxon>Gammaproteobacteria</taxon>
        <taxon>Aeromonadales</taxon>
        <taxon>Succinivibrionaceae</taxon>
        <taxon>Anaerobiospirillum</taxon>
    </lineage>
</organism>
<keyword evidence="7 14" id="KW-0479">Metal-binding</keyword>
<feature type="compositionally biased region" description="Low complexity" evidence="15">
    <location>
        <begin position="186"/>
        <end position="196"/>
    </location>
</feature>
<dbReference type="NCBIfam" id="NF003964">
    <property type="entry name" value="PRK05456.1"/>
    <property type="match status" value="1"/>
</dbReference>
<proteinExistence type="inferred from homology"/>
<dbReference type="Proteomes" id="UP000886829">
    <property type="component" value="Unassembled WGS sequence"/>
</dbReference>
<comment type="function">
    <text evidence="14">Protease subunit of a proteasome-like degradation complex believed to be a general protein degrading machinery.</text>
</comment>
<dbReference type="InterPro" id="IPR022281">
    <property type="entry name" value="ATP-dep_Prtase_HsIV_su"/>
</dbReference>
<dbReference type="AlphaFoldDB" id="A0A9D2B141"/>
<comment type="similarity">
    <text evidence="2 14">Belongs to the peptidase T1B family. HslV subfamily.</text>
</comment>
<dbReference type="PROSITE" id="PS51476">
    <property type="entry name" value="PROTEASOME_BETA_2"/>
    <property type="match status" value="1"/>
</dbReference>
<reference evidence="16" key="1">
    <citation type="journal article" date="2021" name="PeerJ">
        <title>Extensive microbial diversity within the chicken gut microbiome revealed by metagenomics and culture.</title>
        <authorList>
            <person name="Gilroy R."/>
            <person name="Ravi A."/>
            <person name="Getino M."/>
            <person name="Pursley I."/>
            <person name="Horton D.L."/>
            <person name="Alikhan N.F."/>
            <person name="Baker D."/>
            <person name="Gharbi K."/>
            <person name="Hall N."/>
            <person name="Watson M."/>
            <person name="Adriaenssens E.M."/>
            <person name="Foster-Nyarko E."/>
            <person name="Jarju S."/>
            <person name="Secka A."/>
            <person name="Antonio M."/>
            <person name="Oren A."/>
            <person name="Chaudhuri R.R."/>
            <person name="La Ragione R."/>
            <person name="Hildebrand F."/>
            <person name="Pallen M.J."/>
        </authorList>
    </citation>
    <scope>NUCLEOTIDE SEQUENCE</scope>
    <source>
        <strain evidence="16">USASDec5-558</strain>
    </source>
</reference>
<gene>
    <name evidence="14 16" type="primary">hslV</name>
    <name evidence="16" type="ORF">H9850_03855</name>
</gene>
<evidence type="ECO:0000256" key="3">
    <source>
        <dbReference type="ARBA" id="ARBA00022490"/>
    </source>
</evidence>
<keyword evidence="9 14" id="KW-0915">Sodium</keyword>
<name>A0A9D2B141_9GAMM</name>
<dbReference type="HAMAP" id="MF_00248">
    <property type="entry name" value="HslV"/>
    <property type="match status" value="1"/>
</dbReference>
<evidence type="ECO:0000256" key="5">
    <source>
        <dbReference type="ARBA" id="ARBA00022670"/>
    </source>
</evidence>
<dbReference type="PANTHER" id="PTHR32194:SF0">
    <property type="entry name" value="ATP-DEPENDENT PROTEASE SUBUNIT HSLV"/>
    <property type="match status" value="1"/>
</dbReference>
<comment type="subunit">
    <text evidence="11 14">A double ring-shaped homohexamer of HslV is capped on each side by a ring-shaped HslU homohexamer. The assembly of the HslU/HslV complex is dependent on binding of ATP.</text>
</comment>
<comment type="activity regulation">
    <text evidence="14">Allosterically activated by HslU binding.</text>
</comment>
<evidence type="ECO:0000256" key="4">
    <source>
        <dbReference type="ARBA" id="ARBA00022533"/>
    </source>
</evidence>
<feature type="region of interest" description="Disordered" evidence="15">
    <location>
        <begin position="174"/>
        <end position="208"/>
    </location>
</feature>
<keyword evidence="8 14" id="KW-0378">Hydrolase</keyword>
<dbReference type="EC" id="3.4.25.2" evidence="12 14"/>
<keyword evidence="3 14" id="KW-0963">Cytoplasm</keyword>
<dbReference type="PIRSF" id="PIRSF039093">
    <property type="entry name" value="HslV"/>
    <property type="match status" value="1"/>
</dbReference>
<keyword evidence="5 14" id="KW-0645">Protease</keyword>
<feature type="compositionally biased region" description="Basic and acidic residues" evidence="15">
    <location>
        <begin position="174"/>
        <end position="185"/>
    </location>
</feature>
<comment type="subcellular location">
    <subcellularLocation>
        <location evidence="1 14">Cytoplasm</location>
    </subcellularLocation>
</comment>
<dbReference type="GO" id="GO:0009376">
    <property type="term" value="C:HslUV protease complex"/>
    <property type="evidence" value="ECO:0007669"/>
    <property type="project" value="UniProtKB-UniRule"/>
</dbReference>
<evidence type="ECO:0000256" key="8">
    <source>
        <dbReference type="ARBA" id="ARBA00022801"/>
    </source>
</evidence>
<reference evidence="16" key="2">
    <citation type="submission" date="2021-04" db="EMBL/GenBank/DDBJ databases">
        <authorList>
            <person name="Gilroy R."/>
        </authorList>
    </citation>
    <scope>NUCLEOTIDE SEQUENCE</scope>
    <source>
        <strain evidence="16">USASDec5-558</strain>
    </source>
</reference>
<dbReference type="PANTHER" id="PTHR32194">
    <property type="entry name" value="METALLOPROTEASE TLDD"/>
    <property type="match status" value="1"/>
</dbReference>
<dbReference type="FunFam" id="3.60.20.10:FF:000002">
    <property type="entry name" value="ATP-dependent protease subunit HslV"/>
    <property type="match status" value="1"/>
</dbReference>
<evidence type="ECO:0000256" key="10">
    <source>
        <dbReference type="ARBA" id="ARBA00052385"/>
    </source>
</evidence>
<evidence type="ECO:0000256" key="1">
    <source>
        <dbReference type="ARBA" id="ARBA00004496"/>
    </source>
</evidence>
<dbReference type="InterPro" id="IPR023333">
    <property type="entry name" value="Proteasome_suB-type"/>
</dbReference>
<evidence type="ECO:0000256" key="11">
    <source>
        <dbReference type="ARBA" id="ARBA00064434"/>
    </source>
</evidence>
<keyword evidence="6 14" id="KW-0888">Threonine protease</keyword>
<dbReference type="GO" id="GO:0005839">
    <property type="term" value="C:proteasome core complex"/>
    <property type="evidence" value="ECO:0007669"/>
    <property type="project" value="InterPro"/>
</dbReference>
<dbReference type="GO" id="GO:0046872">
    <property type="term" value="F:metal ion binding"/>
    <property type="evidence" value="ECO:0007669"/>
    <property type="project" value="UniProtKB-KW"/>
</dbReference>
<evidence type="ECO:0000256" key="7">
    <source>
        <dbReference type="ARBA" id="ARBA00022723"/>
    </source>
</evidence>
<dbReference type="SUPFAM" id="SSF56235">
    <property type="entry name" value="N-terminal nucleophile aminohydrolases (Ntn hydrolases)"/>
    <property type="match status" value="1"/>
</dbReference>
<evidence type="ECO:0000256" key="2">
    <source>
        <dbReference type="ARBA" id="ARBA00006053"/>
    </source>
</evidence>
<keyword evidence="4 14" id="KW-0021">Allosteric enzyme</keyword>
<dbReference type="GO" id="GO:0004298">
    <property type="term" value="F:threonine-type endopeptidase activity"/>
    <property type="evidence" value="ECO:0007669"/>
    <property type="project" value="UniProtKB-KW"/>
</dbReference>
<evidence type="ECO:0000256" key="9">
    <source>
        <dbReference type="ARBA" id="ARBA00023053"/>
    </source>
</evidence>
<dbReference type="InterPro" id="IPR001353">
    <property type="entry name" value="Proteasome_sua/b"/>
</dbReference>
<sequence length="208" mass="22404">MTTIVSVRRNGVVAVGGDGQVTMGQSTILKDNACKVRRLFKGRVIAGFAGSTADAFTLLDLFEKKLEAHQGILERACVALVKDWRTDKMLRKLEAILIVADKEHSFLITGAGDVVRMDDDILATGSGGNYALAAARALVRNTDMGAEDIVKKSLEIAGEICVFTNQQHIIETIKSDEADSKDKASEQSSSDSSSDSNKQDHDSAWTAD</sequence>
<comment type="catalytic activity">
    <reaction evidence="10 14">
        <text>ATP-dependent cleavage of peptide bonds with broad specificity.</text>
        <dbReference type="EC" id="3.4.25.2"/>
    </reaction>
</comment>
<protein>
    <recommendedName>
        <fullName evidence="13 14">ATP-dependent protease subunit HslV</fullName>
        <ecNumber evidence="12 14">3.4.25.2</ecNumber>
    </recommendedName>
</protein>
<dbReference type="CDD" id="cd01913">
    <property type="entry name" value="protease_HslV"/>
    <property type="match status" value="1"/>
</dbReference>
<evidence type="ECO:0000256" key="12">
    <source>
        <dbReference type="ARBA" id="ARBA00066335"/>
    </source>
</evidence>
<evidence type="ECO:0000256" key="6">
    <source>
        <dbReference type="ARBA" id="ARBA00022698"/>
    </source>
</evidence>
<comment type="caution">
    <text evidence="16">The sequence shown here is derived from an EMBL/GenBank/DDBJ whole genome shotgun (WGS) entry which is preliminary data.</text>
</comment>
<feature type="active site" evidence="14">
    <location>
        <position position="2"/>
    </location>
</feature>
<dbReference type="EMBL" id="DXEV01000078">
    <property type="protein sequence ID" value="HIX56591.1"/>
    <property type="molecule type" value="Genomic_DNA"/>
</dbReference>
<evidence type="ECO:0000256" key="13">
    <source>
        <dbReference type="ARBA" id="ARBA00074399"/>
    </source>
</evidence>
<evidence type="ECO:0000256" key="14">
    <source>
        <dbReference type="HAMAP-Rule" id="MF_00248"/>
    </source>
</evidence>
<feature type="compositionally biased region" description="Basic and acidic residues" evidence="15">
    <location>
        <begin position="197"/>
        <end position="208"/>
    </location>
</feature>
<dbReference type="NCBIfam" id="TIGR03692">
    <property type="entry name" value="ATP_dep_HslV"/>
    <property type="match status" value="1"/>
</dbReference>